<reference evidence="2 3" key="1">
    <citation type="submission" date="2015-09" db="EMBL/GenBank/DDBJ databases">
        <authorList>
            <consortium name="Pathogen Informatics"/>
        </authorList>
    </citation>
    <scope>NUCLEOTIDE SEQUENCE [LARGE SCALE GENOMIC DNA]</scope>
    <source>
        <strain evidence="2 3">2789STDY5834875</strain>
    </source>
</reference>
<dbReference type="EMBL" id="CZBU01000003">
    <property type="protein sequence ID" value="CUQ76923.1"/>
    <property type="molecule type" value="Genomic_DNA"/>
</dbReference>
<keyword evidence="1" id="KW-1133">Transmembrane helix</keyword>
<organism evidence="2 3">
    <name type="scientific">Lachnospira eligens</name>
    <dbReference type="NCBI Taxonomy" id="39485"/>
    <lineage>
        <taxon>Bacteria</taxon>
        <taxon>Bacillati</taxon>
        <taxon>Bacillota</taxon>
        <taxon>Clostridia</taxon>
        <taxon>Lachnospirales</taxon>
        <taxon>Lachnospiraceae</taxon>
        <taxon>Lachnospira</taxon>
    </lineage>
</organism>
<feature type="transmembrane region" description="Helical" evidence="1">
    <location>
        <begin position="31"/>
        <end position="57"/>
    </location>
</feature>
<feature type="transmembrane region" description="Helical" evidence="1">
    <location>
        <begin position="78"/>
        <end position="96"/>
    </location>
</feature>
<dbReference type="Proteomes" id="UP000095621">
    <property type="component" value="Unassembled WGS sequence"/>
</dbReference>
<evidence type="ECO:0000256" key="1">
    <source>
        <dbReference type="SAM" id="Phobius"/>
    </source>
</evidence>
<protein>
    <recommendedName>
        <fullName evidence="4">DUF4956 domain-containing protein</fullName>
    </recommendedName>
</protein>
<evidence type="ECO:0000313" key="3">
    <source>
        <dbReference type="Proteomes" id="UP000095621"/>
    </source>
</evidence>
<keyword evidence="1" id="KW-0812">Transmembrane</keyword>
<dbReference type="AlphaFoldDB" id="A0A174YP75"/>
<evidence type="ECO:0000313" key="2">
    <source>
        <dbReference type="EMBL" id="CUQ76923.1"/>
    </source>
</evidence>
<proteinExistence type="predicted"/>
<feature type="transmembrane region" description="Helical" evidence="1">
    <location>
        <begin position="102"/>
        <end position="120"/>
    </location>
</feature>
<dbReference type="Pfam" id="PF16316">
    <property type="entry name" value="DUF4956"/>
    <property type="match status" value="1"/>
</dbReference>
<sequence length="211" mass="23062">MLGILVAVVIGLVIAFVYTLVSKKDGYNKSFIIGLALLPAIVASVILLVGSNVARAFSMAGAFALVRFRSAPGSAKDISVVFFAMATGLACGLGFVTFAGCFAVIILLVFVVLSVTGFGTRDAHRKQLRITIPENLNYMAVFDDIFDKYLSENVLRKVKTTNMGTMFELTYECRMKDESEQKQFIDELRVRNGNLNITMGMRPDSDGGYLN</sequence>
<accession>A0A174YP75</accession>
<evidence type="ECO:0008006" key="4">
    <source>
        <dbReference type="Google" id="ProtNLM"/>
    </source>
</evidence>
<dbReference type="InterPro" id="IPR032531">
    <property type="entry name" value="DUF4956"/>
</dbReference>
<gene>
    <name evidence="2" type="ORF">ERS852490_01313</name>
</gene>
<name>A0A174YP75_9FIRM</name>
<keyword evidence="1" id="KW-0472">Membrane</keyword>
<dbReference type="OrthoDB" id="9803265at2"/>